<gene>
    <name evidence="1" type="ORF">D16iCDA_19730</name>
</gene>
<organism evidence="1 2">
    <name type="scientific">Phytopseudomonas seleniipraecipitans</name>
    <dbReference type="NCBI Taxonomy" id="640205"/>
    <lineage>
        <taxon>Bacteria</taxon>
        <taxon>Pseudomonadati</taxon>
        <taxon>Pseudomonadota</taxon>
        <taxon>Gammaproteobacteria</taxon>
        <taxon>Pseudomonadales</taxon>
        <taxon>Pseudomonadaceae</taxon>
        <taxon>Phytopseudomonas</taxon>
    </lineage>
</organism>
<accession>A0ABY5J738</accession>
<dbReference type="Proteomes" id="UP000887421">
    <property type="component" value="Chromosome"/>
</dbReference>
<keyword evidence="2" id="KW-1185">Reference proteome</keyword>
<reference evidence="1" key="1">
    <citation type="submission" date="2021-05" db="EMBL/GenBank/DDBJ databases">
        <title>Complete genome sequence of Pseudomonas seleniipraecipitans strain D1-6.</title>
        <authorList>
            <person name="Lafi F."/>
            <person name="Eida A."/>
            <person name="Alam I."/>
            <person name="Hert H."/>
            <person name="Saad M."/>
        </authorList>
    </citation>
    <scope>NUCLEOTIDE SEQUENCE</scope>
    <source>
        <strain evidence="1">D1-6</strain>
    </source>
</reference>
<dbReference type="EMBL" id="CP076114">
    <property type="protein sequence ID" value="UUD63874.1"/>
    <property type="molecule type" value="Genomic_DNA"/>
</dbReference>
<evidence type="ECO:0000313" key="2">
    <source>
        <dbReference type="Proteomes" id="UP000887421"/>
    </source>
</evidence>
<dbReference type="RefSeq" id="WP_164090995.1">
    <property type="nucleotide sequence ID" value="NZ_CP076114.1"/>
</dbReference>
<evidence type="ECO:0000313" key="1">
    <source>
        <dbReference type="EMBL" id="UUD63874.1"/>
    </source>
</evidence>
<name>A0ABY5J738_9GAMM</name>
<protein>
    <submittedName>
        <fullName evidence="1">Uncharacterized protein</fullName>
    </submittedName>
</protein>
<proteinExistence type="predicted"/>
<sequence>MHITITLYKENQVVLPCTEELKKLSDSEIYNKQRNLRHPIALYNKSLNTALKSLEELTNATRELLFSQENSVLEAAKEKTKSYLLDLFTHLEDCKAVLKTVYPPEQEKELQKSLRNFSSLIESFRKHIAIQANKIKHNQSEIRTVTFHWSAGFSPGYFVESVLPNEVLGPDPEVHPQSNSAFSYAREIRKSICGIFFVSNALATAIREKTKKPIDNQQRYSHPQIEKISEIIRLYFDFYFPDEIHKPNPRVELKNSEIKISYPSKTKPK</sequence>